<dbReference type="GO" id="GO:0003723">
    <property type="term" value="F:RNA binding"/>
    <property type="evidence" value="ECO:0007669"/>
    <property type="project" value="TreeGrafter"/>
</dbReference>
<accession>A0A9Q1GSI7</accession>
<evidence type="ECO:0000313" key="2">
    <source>
        <dbReference type="Proteomes" id="UP001153076"/>
    </source>
</evidence>
<dbReference type="GO" id="GO:0000973">
    <property type="term" value="P:post-transcriptional tethering of RNA polymerase II gene DNA at nuclear periphery"/>
    <property type="evidence" value="ECO:0007669"/>
    <property type="project" value="TreeGrafter"/>
</dbReference>
<comment type="caution">
    <text evidence="1">The sequence shown here is derived from an EMBL/GenBank/DDBJ whole genome shotgun (WGS) entry which is preliminary data.</text>
</comment>
<dbReference type="GO" id="GO:0006405">
    <property type="term" value="P:RNA export from nucleus"/>
    <property type="evidence" value="ECO:0007669"/>
    <property type="project" value="TreeGrafter"/>
</dbReference>
<dbReference type="Proteomes" id="UP001153076">
    <property type="component" value="Unassembled WGS sequence"/>
</dbReference>
<dbReference type="PANTHER" id="PTHR23198:SF6">
    <property type="entry name" value="NUCLEAR PORE COMPLEX PROTEIN NUP98-NUP96"/>
    <property type="match status" value="1"/>
</dbReference>
<reference evidence="1" key="1">
    <citation type="submission" date="2022-04" db="EMBL/GenBank/DDBJ databases">
        <title>Carnegiea gigantea Genome sequencing and assembly v2.</title>
        <authorList>
            <person name="Copetti D."/>
            <person name="Sanderson M.J."/>
            <person name="Burquez A."/>
            <person name="Wojciechowski M.F."/>
        </authorList>
    </citation>
    <scope>NUCLEOTIDE SEQUENCE</scope>
    <source>
        <strain evidence="1">SGP5-SGP5p</strain>
        <tissue evidence="1">Aerial part</tissue>
    </source>
</reference>
<protein>
    <recommendedName>
        <fullName evidence="3">Peptidase S59 domain-containing protein</fullName>
    </recommendedName>
</protein>
<name>A0A9Q1GSI7_9CARY</name>
<evidence type="ECO:0008006" key="3">
    <source>
        <dbReference type="Google" id="ProtNLM"/>
    </source>
</evidence>
<sequence length="771" mass="81035">MGVFGQTSGQLGSSSVFGSTFNSTQNPFGPATSPSFPTQSSVFGGSSTRVFGASNQSFMFGKASGPFVSSSGSTTFPSFQTQGSIFRESSTGVFGASSSSPASSPSLMFGQTSGSLGSSSVFASSSCNPVASNTVESSTLSGLPAQSSSFGGTSTGVFGRTPSSLMSSPSTFSFGIASTAAAGSSAALGAASSTSKNAFAFKPFQSAPAFASETAELNFSQTSTGFLGATRPVNPFATSSSALSTSISSAMPIYGGKSHEELRGEHHELKSGGKNNSESNHSIGVRSTFTSERPTFSFSSPTNPVTSTCPPFTASTLPTSSSTSIPVAPVIATPAVSTNMNTSIFRTPCFSNPAPLPNSGLFGTETQISNASESAPSIFKQGLFGSLGSWTSSTDNSSLNSKPLTLLGVWSNHTSGLTPDAPVKQPPSTFGRNLFNVNNAFVQPAIAQVPSMGTGLGQTIPAQSPVTVPTFSTGGNVGFTVSSDLDQPSLSQPSLLIDKATDSIVAVKDPFGPQSAASWPPICHLDGPSIIQHGISNMPVLEKPSTTRISSFLTARHSSLRPLTVHVRKYRPKNGAPKVAFFDLTEGTHSTRKEYRLPIPRENPRSVFCTSMELDHVTATKSEAPPSHDSSSLLYEDGEPLHVPDALKICIPSNSSLLYYCFCMYTINKTDGENAETDQVIDMKLLMPKLQRSDYYTKPGIHDVMRKESTEPGFCSHVKDFVVGTRGKTGKEYRSKKMVDKFTEKLRKAAEKQGAEFGSFDPVKGEWKFRV</sequence>
<proteinExistence type="predicted"/>
<dbReference type="GO" id="GO:0006606">
    <property type="term" value="P:protein import into nucleus"/>
    <property type="evidence" value="ECO:0007669"/>
    <property type="project" value="TreeGrafter"/>
</dbReference>
<dbReference type="OrthoDB" id="3797628at2759"/>
<dbReference type="InterPro" id="IPR037665">
    <property type="entry name" value="Nucleoporin_S59-like"/>
</dbReference>
<dbReference type="GO" id="GO:0017056">
    <property type="term" value="F:structural constituent of nuclear pore"/>
    <property type="evidence" value="ECO:0007669"/>
    <property type="project" value="TreeGrafter"/>
</dbReference>
<dbReference type="GO" id="GO:0034398">
    <property type="term" value="P:telomere tethering at nuclear periphery"/>
    <property type="evidence" value="ECO:0007669"/>
    <property type="project" value="TreeGrafter"/>
</dbReference>
<gene>
    <name evidence="1" type="ORF">Cgig2_001269</name>
</gene>
<dbReference type="Gene3D" id="3.30.1610.10">
    <property type="entry name" value="Peptidase S59, nucleoporin"/>
    <property type="match status" value="1"/>
</dbReference>
<dbReference type="PANTHER" id="PTHR23198">
    <property type="entry name" value="NUCLEOPORIN"/>
    <property type="match status" value="1"/>
</dbReference>
<dbReference type="InterPro" id="IPR036903">
    <property type="entry name" value="Nup98_auto-Pept-S59_dom_sf"/>
</dbReference>
<dbReference type="SUPFAM" id="SSF82215">
    <property type="entry name" value="C-terminal autoproteolytic domain of nucleoporin nup98"/>
    <property type="match status" value="1"/>
</dbReference>
<dbReference type="GO" id="GO:0044614">
    <property type="term" value="C:nuclear pore cytoplasmic filaments"/>
    <property type="evidence" value="ECO:0007669"/>
    <property type="project" value="TreeGrafter"/>
</dbReference>
<keyword evidence="2" id="KW-1185">Reference proteome</keyword>
<dbReference type="AlphaFoldDB" id="A0A9Q1GSI7"/>
<organism evidence="1 2">
    <name type="scientific">Carnegiea gigantea</name>
    <dbReference type="NCBI Taxonomy" id="171969"/>
    <lineage>
        <taxon>Eukaryota</taxon>
        <taxon>Viridiplantae</taxon>
        <taxon>Streptophyta</taxon>
        <taxon>Embryophyta</taxon>
        <taxon>Tracheophyta</taxon>
        <taxon>Spermatophyta</taxon>
        <taxon>Magnoliopsida</taxon>
        <taxon>eudicotyledons</taxon>
        <taxon>Gunneridae</taxon>
        <taxon>Pentapetalae</taxon>
        <taxon>Caryophyllales</taxon>
        <taxon>Cactineae</taxon>
        <taxon>Cactaceae</taxon>
        <taxon>Cactoideae</taxon>
        <taxon>Echinocereeae</taxon>
        <taxon>Carnegiea</taxon>
    </lineage>
</organism>
<dbReference type="EMBL" id="JAKOGI010001349">
    <property type="protein sequence ID" value="KAJ8426101.1"/>
    <property type="molecule type" value="Genomic_DNA"/>
</dbReference>
<evidence type="ECO:0000313" key="1">
    <source>
        <dbReference type="EMBL" id="KAJ8426101.1"/>
    </source>
</evidence>
<dbReference type="GO" id="GO:0008139">
    <property type="term" value="F:nuclear localization sequence binding"/>
    <property type="evidence" value="ECO:0007669"/>
    <property type="project" value="TreeGrafter"/>
</dbReference>